<keyword evidence="6" id="KW-1185">Reference proteome</keyword>
<dbReference type="SUPFAM" id="SSF51735">
    <property type="entry name" value="NAD(P)-binding Rossmann-fold domains"/>
    <property type="match status" value="1"/>
</dbReference>
<dbReference type="PANTHER" id="PTHR48106">
    <property type="entry name" value="QUINONE OXIDOREDUCTASE PIG3-RELATED"/>
    <property type="match status" value="1"/>
</dbReference>
<dbReference type="Gene3D" id="3.90.180.10">
    <property type="entry name" value="Medium-chain alcohol dehydrogenases, catalytic domain"/>
    <property type="match status" value="1"/>
</dbReference>
<dbReference type="AlphaFoldDB" id="A0AAD1XL38"/>
<dbReference type="InterPro" id="IPR013154">
    <property type="entry name" value="ADH-like_N"/>
</dbReference>
<gene>
    <name evidence="5" type="ORF">ECRASSUSDP1_LOCUS16060</name>
</gene>
<evidence type="ECO:0000259" key="3">
    <source>
        <dbReference type="Pfam" id="PF00107"/>
    </source>
</evidence>
<sequence>MEPRTFKAVVTDHTKMQVIEKEFRDLKPREVLVKMHSMPINPNDRYIVSGFFSFGAKGEYKGVGFEGAGEIVDAGQDVDQKNIGKKVATLGNPFTVNYQGSWRQYLYCDFQDCAVYPDDADYDKMCSTFINPFACLAMLDFIKKKDAKCVVQDAACSSLGKMVSRQLTRLGIKVINIVRREEQVEILMNEGAEYVLDSSAYDFDLDLNSYMRELKPAIYFAAVGGKLVEKVMFKMPPSSTVVLWGSLEDKDISFSPSVFIFSKLTITYLTMFEWLFNLTKEQKDECKRTIVEDICSDDSIYASNVLKAFSLDDVEEALKYSIDHASEGKVILKGFE</sequence>
<dbReference type="Gene3D" id="3.40.50.720">
    <property type="entry name" value="NAD(P)-binding Rossmann-like Domain"/>
    <property type="match status" value="1"/>
</dbReference>
<dbReference type="PANTHER" id="PTHR48106:SF18">
    <property type="entry name" value="QUINONE OXIDOREDUCTASE PIG3"/>
    <property type="match status" value="1"/>
</dbReference>
<dbReference type="GO" id="GO:0070402">
    <property type="term" value="F:NADPH binding"/>
    <property type="evidence" value="ECO:0007669"/>
    <property type="project" value="TreeGrafter"/>
</dbReference>
<name>A0AAD1XL38_EUPCR</name>
<dbReference type="EMBL" id="CAMPGE010016127">
    <property type="protein sequence ID" value="CAI2374703.1"/>
    <property type="molecule type" value="Genomic_DNA"/>
</dbReference>
<feature type="domain" description="Alcohol dehydrogenase-like C-terminal" evidence="3">
    <location>
        <begin position="159"/>
        <end position="271"/>
    </location>
</feature>
<evidence type="ECO:0000313" key="5">
    <source>
        <dbReference type="EMBL" id="CAI2374703.1"/>
    </source>
</evidence>
<accession>A0AAD1XL38</accession>
<comment type="caution">
    <text evidence="5">The sequence shown here is derived from an EMBL/GenBank/DDBJ whole genome shotgun (WGS) entry which is preliminary data.</text>
</comment>
<dbReference type="Pfam" id="PF00107">
    <property type="entry name" value="ADH_zinc_N"/>
    <property type="match status" value="1"/>
</dbReference>
<dbReference type="GO" id="GO:0016651">
    <property type="term" value="F:oxidoreductase activity, acting on NAD(P)H"/>
    <property type="evidence" value="ECO:0007669"/>
    <property type="project" value="TreeGrafter"/>
</dbReference>
<feature type="domain" description="Alcohol dehydrogenase-like N-terminal" evidence="4">
    <location>
        <begin position="27"/>
        <end position="115"/>
    </location>
</feature>
<dbReference type="Pfam" id="PF08240">
    <property type="entry name" value="ADH_N"/>
    <property type="match status" value="1"/>
</dbReference>
<reference evidence="5" key="1">
    <citation type="submission" date="2023-07" db="EMBL/GenBank/DDBJ databases">
        <authorList>
            <consortium name="AG Swart"/>
            <person name="Singh M."/>
            <person name="Singh A."/>
            <person name="Seah K."/>
            <person name="Emmerich C."/>
        </authorList>
    </citation>
    <scope>NUCLEOTIDE SEQUENCE</scope>
    <source>
        <strain evidence="5">DP1</strain>
    </source>
</reference>
<organism evidence="5 6">
    <name type="scientific">Euplotes crassus</name>
    <dbReference type="NCBI Taxonomy" id="5936"/>
    <lineage>
        <taxon>Eukaryota</taxon>
        <taxon>Sar</taxon>
        <taxon>Alveolata</taxon>
        <taxon>Ciliophora</taxon>
        <taxon>Intramacronucleata</taxon>
        <taxon>Spirotrichea</taxon>
        <taxon>Hypotrichia</taxon>
        <taxon>Euplotida</taxon>
        <taxon>Euplotidae</taxon>
        <taxon>Moneuplotes</taxon>
    </lineage>
</organism>
<dbReference type="Proteomes" id="UP001295684">
    <property type="component" value="Unassembled WGS sequence"/>
</dbReference>
<keyword evidence="2" id="KW-0560">Oxidoreductase</keyword>
<evidence type="ECO:0000256" key="1">
    <source>
        <dbReference type="ARBA" id="ARBA00022857"/>
    </source>
</evidence>
<keyword evidence="1" id="KW-0521">NADP</keyword>
<evidence type="ECO:0000256" key="2">
    <source>
        <dbReference type="ARBA" id="ARBA00023002"/>
    </source>
</evidence>
<dbReference type="InterPro" id="IPR011032">
    <property type="entry name" value="GroES-like_sf"/>
</dbReference>
<proteinExistence type="predicted"/>
<evidence type="ECO:0000259" key="4">
    <source>
        <dbReference type="Pfam" id="PF08240"/>
    </source>
</evidence>
<dbReference type="InterPro" id="IPR036291">
    <property type="entry name" value="NAD(P)-bd_dom_sf"/>
</dbReference>
<protein>
    <submittedName>
        <fullName evidence="5">Uncharacterized protein</fullName>
    </submittedName>
</protein>
<dbReference type="SUPFAM" id="SSF50129">
    <property type="entry name" value="GroES-like"/>
    <property type="match status" value="1"/>
</dbReference>
<dbReference type="InterPro" id="IPR013149">
    <property type="entry name" value="ADH-like_C"/>
</dbReference>
<evidence type="ECO:0000313" key="6">
    <source>
        <dbReference type="Proteomes" id="UP001295684"/>
    </source>
</evidence>